<dbReference type="RefSeq" id="WP_207470857.1">
    <property type="nucleotide sequence ID" value="NZ_JAFNAW010000054.1"/>
</dbReference>
<name>A0ABV7ICX0_9RHOB</name>
<accession>A0ABV7ICX0</accession>
<protein>
    <recommendedName>
        <fullName evidence="3">Apea-like HEPN domain-containing protein</fullName>
    </recommendedName>
</protein>
<dbReference type="Proteomes" id="UP001595557">
    <property type="component" value="Unassembled WGS sequence"/>
</dbReference>
<sequence length="186" mass="21568">MGWVSLKQRDKIVKDVGLLILRFAKLEFEIDELLCLAQARFPDISQAYKRYPVQWNDKISAVQWIEDKISQAHTDRIAVNELLEVKDVRDRIVHGKVIQPRSTDDEYSFLIIKLSMPARDGTGQRLIRSQGDRVRDRDLEHAQYYLLSSLKSIETTTMKTFFSGSGWLGYIPDNSQDQFGLLMEDD</sequence>
<evidence type="ECO:0008006" key="3">
    <source>
        <dbReference type="Google" id="ProtNLM"/>
    </source>
</evidence>
<organism evidence="1 2">
    <name type="scientific">Paracoccus fontiphilus</name>
    <dbReference type="NCBI Taxonomy" id="1815556"/>
    <lineage>
        <taxon>Bacteria</taxon>
        <taxon>Pseudomonadati</taxon>
        <taxon>Pseudomonadota</taxon>
        <taxon>Alphaproteobacteria</taxon>
        <taxon>Rhodobacterales</taxon>
        <taxon>Paracoccaceae</taxon>
        <taxon>Paracoccus</taxon>
    </lineage>
</organism>
<keyword evidence="2" id="KW-1185">Reference proteome</keyword>
<reference evidence="2" key="1">
    <citation type="journal article" date="2019" name="Int. J. Syst. Evol. Microbiol.">
        <title>The Global Catalogue of Microorganisms (GCM) 10K type strain sequencing project: providing services to taxonomists for standard genome sequencing and annotation.</title>
        <authorList>
            <consortium name="The Broad Institute Genomics Platform"/>
            <consortium name="The Broad Institute Genome Sequencing Center for Infectious Disease"/>
            <person name="Wu L."/>
            <person name="Ma J."/>
        </authorList>
    </citation>
    <scope>NUCLEOTIDE SEQUENCE [LARGE SCALE GENOMIC DNA]</scope>
    <source>
        <strain evidence="2">KCTC 52239</strain>
    </source>
</reference>
<gene>
    <name evidence="1" type="ORF">ACFOD7_05585</name>
</gene>
<evidence type="ECO:0000313" key="1">
    <source>
        <dbReference type="EMBL" id="MFC3167516.1"/>
    </source>
</evidence>
<comment type="caution">
    <text evidence="1">The sequence shown here is derived from an EMBL/GenBank/DDBJ whole genome shotgun (WGS) entry which is preliminary data.</text>
</comment>
<evidence type="ECO:0000313" key="2">
    <source>
        <dbReference type="Proteomes" id="UP001595557"/>
    </source>
</evidence>
<dbReference type="EMBL" id="JBHRTE010000027">
    <property type="protein sequence ID" value="MFC3167516.1"/>
    <property type="molecule type" value="Genomic_DNA"/>
</dbReference>
<proteinExistence type="predicted"/>